<organism evidence="1 2">
    <name type="scientific">Metabacillus endolithicus</name>
    <dbReference type="NCBI Taxonomy" id="1535204"/>
    <lineage>
        <taxon>Bacteria</taxon>
        <taxon>Bacillati</taxon>
        <taxon>Bacillota</taxon>
        <taxon>Bacilli</taxon>
        <taxon>Bacillales</taxon>
        <taxon>Bacillaceae</taxon>
        <taxon>Metabacillus</taxon>
    </lineage>
</organism>
<evidence type="ECO:0000313" key="1">
    <source>
        <dbReference type="EMBL" id="MFD2214873.1"/>
    </source>
</evidence>
<accession>A0ABW5BXJ2</accession>
<sequence length="111" mass="13010">MQGIFETFYSKSQEGQNIYHIIEIMAIEKNIRLAYRNFKRSTGSKTAGVDRLTKKLGYYVPVSEIGYIDETFQLYFVENKILVKKLYGKLHEGELEVLAWCRGIRSVICYR</sequence>
<comment type="caution">
    <text evidence="1">The sequence shown here is derived from an EMBL/GenBank/DDBJ whole genome shotgun (WGS) entry which is preliminary data.</text>
</comment>
<name>A0ABW5BXJ2_9BACI</name>
<keyword evidence="2" id="KW-1185">Reference proteome</keyword>
<reference evidence="2" key="1">
    <citation type="journal article" date="2019" name="Int. J. Syst. Evol. Microbiol.">
        <title>The Global Catalogue of Microorganisms (GCM) 10K type strain sequencing project: providing services to taxonomists for standard genome sequencing and annotation.</title>
        <authorList>
            <consortium name="The Broad Institute Genomics Platform"/>
            <consortium name="The Broad Institute Genome Sequencing Center for Infectious Disease"/>
            <person name="Wu L."/>
            <person name="Ma J."/>
        </authorList>
    </citation>
    <scope>NUCLEOTIDE SEQUENCE [LARGE SCALE GENOMIC DNA]</scope>
    <source>
        <strain evidence="2">CGMCC 1.15474</strain>
    </source>
</reference>
<dbReference type="Proteomes" id="UP001597318">
    <property type="component" value="Unassembled WGS sequence"/>
</dbReference>
<gene>
    <name evidence="1" type="ORF">ACFSKK_14380</name>
</gene>
<proteinExistence type="predicted"/>
<evidence type="ECO:0000313" key="2">
    <source>
        <dbReference type="Proteomes" id="UP001597318"/>
    </source>
</evidence>
<dbReference type="RefSeq" id="WP_247346387.1">
    <property type="nucleotide sequence ID" value="NZ_CP095550.1"/>
</dbReference>
<protein>
    <submittedName>
        <fullName evidence="1">Uncharacterized protein</fullName>
    </submittedName>
</protein>
<dbReference type="EMBL" id="JBHUIK010000003">
    <property type="protein sequence ID" value="MFD2214873.1"/>
    <property type="molecule type" value="Genomic_DNA"/>
</dbReference>